<name>A0A1L9B6D3_9BACT</name>
<dbReference type="GO" id="GO:0016020">
    <property type="term" value="C:membrane"/>
    <property type="evidence" value="ECO:0007669"/>
    <property type="project" value="UniProtKB-SubCell"/>
</dbReference>
<evidence type="ECO:0000256" key="2">
    <source>
        <dbReference type="ARBA" id="ARBA00022692"/>
    </source>
</evidence>
<dbReference type="Pfam" id="PF01957">
    <property type="entry name" value="NfeD"/>
    <property type="match status" value="1"/>
</dbReference>
<comment type="subcellular location">
    <subcellularLocation>
        <location evidence="1">Membrane</location>
        <topology evidence="1">Multi-pass membrane protein</topology>
    </subcellularLocation>
</comment>
<dbReference type="InterPro" id="IPR012340">
    <property type="entry name" value="NA-bd_OB-fold"/>
</dbReference>
<dbReference type="RefSeq" id="WP_071901275.1">
    <property type="nucleotide sequence ID" value="NZ_MPIN01000007.1"/>
</dbReference>
<dbReference type="Pfam" id="PF24961">
    <property type="entry name" value="NfeD_membrane"/>
    <property type="match status" value="1"/>
</dbReference>
<feature type="transmembrane region" description="Helical" evidence="5">
    <location>
        <begin position="357"/>
        <end position="373"/>
    </location>
</feature>
<evidence type="ECO:0000259" key="8">
    <source>
        <dbReference type="Pfam" id="PF25145"/>
    </source>
</evidence>
<feature type="transmembrane region" description="Helical" evidence="5">
    <location>
        <begin position="272"/>
        <end position="289"/>
    </location>
</feature>
<keyword evidence="4 5" id="KW-0472">Membrane</keyword>
<evidence type="ECO:0000259" key="7">
    <source>
        <dbReference type="Pfam" id="PF24961"/>
    </source>
</evidence>
<proteinExistence type="predicted"/>
<dbReference type="Gene3D" id="3.90.226.10">
    <property type="entry name" value="2-enoyl-CoA Hydratase, Chain A, domain 1"/>
    <property type="match status" value="1"/>
</dbReference>
<sequence length="446" mass="46495">MGGIGHSLWGVLVLGVVLLGQATSRAEALAPAVVSHCVLEGTVDAGSSAFLIDCVRRAQEAGHQALLIRIDTPGGELESTRDIVRAFLGARVPVLVWVGPSGARAGSAGVFITLASHLAAMAPGTNIGAAHPIVGLSGQDPEVAGGKEMARKIENDAVAFVEAIARQRGRNVEWAISAVKQSESIPAEKALELHVIEHVASTREALLEWADGRSVTVADKSVKLRTANAQLVELAPSFSQRLLHALAQPAVVYILFLLSGLGIAVELTHPGLFAPGLLGVVCLVLALLASSVLPVRTGAIVLLLLGVALLVAELFVTSGLLGAAGLGLLVLGGVFLMDRFDPRWFLDSPLRVPLRTMLPTAVFVAGAAVYLAFRAAETRRKPQLAGDMGLVGEVGHALDNVSPSGGEVFVHGERWSAVSSTPLLPGTRVVVRRVEGLTLFVDEVKA</sequence>
<dbReference type="CDD" id="cd07020">
    <property type="entry name" value="Clp_protease_NfeD_1"/>
    <property type="match status" value="1"/>
</dbReference>
<accession>A0A1L9B6D3</accession>
<keyword evidence="2 5" id="KW-0812">Transmembrane</keyword>
<keyword evidence="10" id="KW-1185">Reference proteome</keyword>
<dbReference type="InterPro" id="IPR056738">
    <property type="entry name" value="NfeD1b_N"/>
</dbReference>
<protein>
    <submittedName>
        <fullName evidence="9">Peptidase S14</fullName>
    </submittedName>
</protein>
<organism evidence="9 10">
    <name type="scientific">Cystobacter ferrugineus</name>
    <dbReference type="NCBI Taxonomy" id="83449"/>
    <lineage>
        <taxon>Bacteria</taxon>
        <taxon>Pseudomonadati</taxon>
        <taxon>Myxococcota</taxon>
        <taxon>Myxococcia</taxon>
        <taxon>Myxococcales</taxon>
        <taxon>Cystobacterineae</taxon>
        <taxon>Archangiaceae</taxon>
        <taxon>Cystobacter</taxon>
    </lineage>
</organism>
<dbReference type="EMBL" id="MPIN01000007">
    <property type="protein sequence ID" value="OJH37806.1"/>
    <property type="molecule type" value="Genomic_DNA"/>
</dbReference>
<dbReference type="AlphaFoldDB" id="A0A1L9B6D3"/>
<feature type="domain" description="NfeD integral membrane" evidence="7">
    <location>
        <begin position="251"/>
        <end position="373"/>
    </location>
</feature>
<evidence type="ECO:0000256" key="4">
    <source>
        <dbReference type="ARBA" id="ARBA00023136"/>
    </source>
</evidence>
<evidence type="ECO:0000256" key="3">
    <source>
        <dbReference type="ARBA" id="ARBA00022989"/>
    </source>
</evidence>
<evidence type="ECO:0000256" key="1">
    <source>
        <dbReference type="ARBA" id="ARBA00004141"/>
    </source>
</evidence>
<feature type="transmembrane region" description="Helical" evidence="5">
    <location>
        <begin position="319"/>
        <end position="337"/>
    </location>
</feature>
<feature type="domain" description="NfeD-like C-terminal" evidence="6">
    <location>
        <begin position="389"/>
        <end position="442"/>
    </location>
</feature>
<dbReference type="InterPro" id="IPR029045">
    <property type="entry name" value="ClpP/crotonase-like_dom_sf"/>
</dbReference>
<evidence type="ECO:0000313" key="9">
    <source>
        <dbReference type="EMBL" id="OJH37806.1"/>
    </source>
</evidence>
<feature type="domain" description="NfeD1b N-terminal" evidence="8">
    <location>
        <begin position="36"/>
        <end position="197"/>
    </location>
</feature>
<evidence type="ECO:0000259" key="6">
    <source>
        <dbReference type="Pfam" id="PF01957"/>
    </source>
</evidence>
<dbReference type="PANTHER" id="PTHR33507:SF4">
    <property type="entry name" value="NODULATION COMPETITIVENESS PROTEIN NFED"/>
    <property type="match status" value="1"/>
</dbReference>
<evidence type="ECO:0000313" key="10">
    <source>
        <dbReference type="Proteomes" id="UP000182229"/>
    </source>
</evidence>
<dbReference type="InterPro" id="IPR056739">
    <property type="entry name" value="NfeD_membrane"/>
</dbReference>
<dbReference type="OrthoDB" id="5289056at2"/>
<dbReference type="Gene3D" id="2.40.50.140">
    <property type="entry name" value="Nucleic acid-binding proteins"/>
    <property type="match status" value="1"/>
</dbReference>
<dbReference type="STRING" id="83449.BON30_26875"/>
<dbReference type="SUPFAM" id="SSF52096">
    <property type="entry name" value="ClpP/crotonase"/>
    <property type="match status" value="1"/>
</dbReference>
<dbReference type="Pfam" id="PF25145">
    <property type="entry name" value="NfeD1b_N"/>
    <property type="match status" value="1"/>
</dbReference>
<dbReference type="PANTHER" id="PTHR33507">
    <property type="entry name" value="INNER MEMBRANE PROTEIN YBBJ"/>
    <property type="match status" value="1"/>
</dbReference>
<reference evidence="10" key="1">
    <citation type="submission" date="2016-11" db="EMBL/GenBank/DDBJ databases">
        <authorList>
            <person name="Shukria A."/>
            <person name="Stevens D.C."/>
        </authorList>
    </citation>
    <scope>NUCLEOTIDE SEQUENCE [LARGE SCALE GENOMIC DNA]</scope>
    <source>
        <strain evidence="10">Cbfe23</strain>
    </source>
</reference>
<feature type="transmembrane region" description="Helical" evidence="5">
    <location>
        <begin position="246"/>
        <end position="265"/>
    </location>
</feature>
<comment type="caution">
    <text evidence="9">The sequence shown here is derived from an EMBL/GenBank/DDBJ whole genome shotgun (WGS) entry which is preliminary data.</text>
</comment>
<feature type="transmembrane region" description="Helical" evidence="5">
    <location>
        <begin position="295"/>
        <end position="312"/>
    </location>
</feature>
<dbReference type="Proteomes" id="UP000182229">
    <property type="component" value="Unassembled WGS sequence"/>
</dbReference>
<keyword evidence="3 5" id="KW-1133">Transmembrane helix</keyword>
<gene>
    <name evidence="9" type="ORF">BON30_26875</name>
</gene>
<dbReference type="SUPFAM" id="SSF141322">
    <property type="entry name" value="NfeD domain-like"/>
    <property type="match status" value="1"/>
</dbReference>
<evidence type="ECO:0000256" key="5">
    <source>
        <dbReference type="SAM" id="Phobius"/>
    </source>
</evidence>
<reference evidence="9 10" key="2">
    <citation type="submission" date="2016-12" db="EMBL/GenBank/DDBJ databases">
        <title>Draft Genome Sequence of Cystobacter ferrugineus Strain Cbfe23.</title>
        <authorList>
            <person name="Akbar S."/>
            <person name="Dowd S.E."/>
            <person name="Stevens D.C."/>
        </authorList>
    </citation>
    <scope>NUCLEOTIDE SEQUENCE [LARGE SCALE GENOMIC DNA]</scope>
    <source>
        <strain evidence="9 10">Cbfe23</strain>
    </source>
</reference>
<dbReference type="InterPro" id="IPR052165">
    <property type="entry name" value="Membrane_assoc_protease"/>
</dbReference>
<dbReference type="InterPro" id="IPR002810">
    <property type="entry name" value="NfeD-like_C"/>
</dbReference>